<evidence type="ECO:0000313" key="8">
    <source>
        <dbReference type="Proteomes" id="UP000571183"/>
    </source>
</evidence>
<feature type="domain" description="Glycosyl transferase family 1" evidence="5">
    <location>
        <begin position="244"/>
        <end position="403"/>
    </location>
</feature>
<keyword evidence="2 7" id="KW-0808">Transferase</keyword>
<evidence type="ECO:0000313" key="7">
    <source>
        <dbReference type="EMBL" id="MBB4071100.1"/>
    </source>
</evidence>
<proteinExistence type="predicted"/>
<evidence type="ECO:0000256" key="1">
    <source>
        <dbReference type="ARBA" id="ARBA00022676"/>
    </source>
</evidence>
<name>A0A840DEL6_9MICO</name>
<keyword evidence="3" id="KW-0862">Zinc</keyword>
<evidence type="ECO:0000259" key="5">
    <source>
        <dbReference type="Pfam" id="PF00534"/>
    </source>
</evidence>
<dbReference type="AlphaFoldDB" id="A0A840DEL6"/>
<evidence type="ECO:0000256" key="2">
    <source>
        <dbReference type="ARBA" id="ARBA00022679"/>
    </source>
</evidence>
<dbReference type="SUPFAM" id="SSF102588">
    <property type="entry name" value="LmbE-like"/>
    <property type="match status" value="1"/>
</dbReference>
<reference evidence="7" key="1">
    <citation type="submission" date="2020-08" db="EMBL/GenBank/DDBJ databases">
        <title>Sequencing the genomes of 1000 actinobacteria strains.</title>
        <authorList>
            <person name="Klenk H.-P."/>
        </authorList>
    </citation>
    <scope>NUCLEOTIDE SEQUENCE [LARGE SCALE GENOMIC DNA]</scope>
    <source>
        <strain evidence="7">DSM 27064</strain>
    </source>
</reference>
<evidence type="ECO:0000256" key="3">
    <source>
        <dbReference type="ARBA" id="ARBA00022833"/>
    </source>
</evidence>
<feature type="compositionally biased region" description="Basic and acidic residues" evidence="4">
    <location>
        <begin position="229"/>
        <end position="238"/>
    </location>
</feature>
<dbReference type="Proteomes" id="UP000571183">
    <property type="component" value="Unassembled WGS sequence"/>
</dbReference>
<feature type="compositionally biased region" description="Low complexity" evidence="4">
    <location>
        <begin position="208"/>
        <end position="228"/>
    </location>
</feature>
<dbReference type="InterPro" id="IPR001296">
    <property type="entry name" value="Glyco_trans_1"/>
</dbReference>
<evidence type="ECO:0000259" key="6">
    <source>
        <dbReference type="Pfam" id="PF13579"/>
    </source>
</evidence>
<evidence type="ECO:0000256" key="4">
    <source>
        <dbReference type="SAM" id="MobiDB-lite"/>
    </source>
</evidence>
<dbReference type="Gene3D" id="3.40.50.10320">
    <property type="entry name" value="LmbE-like"/>
    <property type="match status" value="1"/>
</dbReference>
<dbReference type="InterPro" id="IPR028098">
    <property type="entry name" value="Glyco_trans_4-like_N"/>
</dbReference>
<feature type="region of interest" description="Disordered" evidence="4">
    <location>
        <begin position="208"/>
        <end position="238"/>
    </location>
</feature>
<dbReference type="PANTHER" id="PTHR12526">
    <property type="entry name" value="GLYCOSYLTRANSFERASE"/>
    <property type="match status" value="1"/>
</dbReference>
<accession>A0A840DEL6</accession>
<organism evidence="7 8">
    <name type="scientific">Canibacter oris</name>
    <dbReference type="NCBI Taxonomy" id="1365628"/>
    <lineage>
        <taxon>Bacteria</taxon>
        <taxon>Bacillati</taxon>
        <taxon>Actinomycetota</taxon>
        <taxon>Actinomycetes</taxon>
        <taxon>Micrococcales</taxon>
        <taxon>Microbacteriaceae</taxon>
        <taxon>Canibacter</taxon>
    </lineage>
</organism>
<feature type="region of interest" description="Disordered" evidence="4">
    <location>
        <begin position="424"/>
        <end position="462"/>
    </location>
</feature>
<feature type="compositionally biased region" description="Polar residues" evidence="4">
    <location>
        <begin position="449"/>
        <end position="459"/>
    </location>
</feature>
<comment type="caution">
    <text evidence="7">The sequence shown here is derived from an EMBL/GenBank/DDBJ whole genome shotgun (WGS) entry which is preliminary data.</text>
</comment>
<dbReference type="PANTHER" id="PTHR12526:SF510">
    <property type="entry name" value="D-INOSITOL 3-PHOSPHATE GLYCOSYLTRANSFERASE"/>
    <property type="match status" value="1"/>
</dbReference>
<dbReference type="RefSeq" id="WP_183304282.1">
    <property type="nucleotide sequence ID" value="NZ_JACIFD010000003.1"/>
</dbReference>
<dbReference type="EMBL" id="JACIFD010000003">
    <property type="protein sequence ID" value="MBB4071100.1"/>
    <property type="molecule type" value="Genomic_DNA"/>
</dbReference>
<dbReference type="SUPFAM" id="SSF53756">
    <property type="entry name" value="UDP-Glycosyltransferase/glycogen phosphorylase"/>
    <property type="match status" value="1"/>
</dbReference>
<gene>
    <name evidence="7" type="ORF">F5897_000388</name>
</gene>
<dbReference type="Gene3D" id="3.40.50.2000">
    <property type="entry name" value="Glycogen Phosphorylase B"/>
    <property type="match status" value="2"/>
</dbReference>
<dbReference type="GO" id="GO:0016757">
    <property type="term" value="F:glycosyltransferase activity"/>
    <property type="evidence" value="ECO:0007669"/>
    <property type="project" value="UniProtKB-KW"/>
</dbReference>
<keyword evidence="1" id="KW-0328">Glycosyltransferase</keyword>
<dbReference type="Pfam" id="PF00534">
    <property type="entry name" value="Glycos_transf_1"/>
    <property type="match status" value="1"/>
</dbReference>
<dbReference type="Pfam" id="PF13579">
    <property type="entry name" value="Glyco_trans_4_4"/>
    <property type="match status" value="1"/>
</dbReference>
<protein>
    <submittedName>
        <fullName evidence="7">Glycosyltransferase involved in cell wall biosynthesis/LmbE family N-acetylglucosaminyl deacetylase</fullName>
    </submittedName>
</protein>
<feature type="domain" description="Glycosyltransferase subfamily 4-like N-terminal" evidence="6">
    <location>
        <begin position="23"/>
        <end position="192"/>
    </location>
</feature>
<feature type="compositionally biased region" description="Low complexity" evidence="4">
    <location>
        <begin position="433"/>
        <end position="448"/>
    </location>
</feature>
<dbReference type="Pfam" id="PF02585">
    <property type="entry name" value="PIG-L"/>
    <property type="match status" value="1"/>
</dbReference>
<dbReference type="InterPro" id="IPR003737">
    <property type="entry name" value="GlcNAc_PI_deacetylase-related"/>
</dbReference>
<sequence>MARIIYVSLHTSPLDAPGSKDAGGMNVVEVHNARALAERGYQVEIVTRRDNTTLPDVIEIAPGVTVRQLTAGPAEPLAKSAQEVYIAEFSAALAQLEPAELIHSQHWMSGVAALPIAKQWGVPHVQSFHSVAALPGAPLSDGEPPESAGRNAGERLIAAQSDLIVAVSQYEADTIISRCGADPAKVVIVNPGVDLDFFRPRAAAGAASATATGTPAASDPEAEPAAAPTEEREAEPRHECGSGDYLLFAGRLQPLKGPQLALAALAAVPCEMRPYLVITGDVSKDFAHYLDELKQLASDLGISDRVRWCGSQSRDNLATLMRDAKIMLVPSYSETFGLVALEANASGVPVIAAAAGGLCEAIADGETGIIMADRDPVAWAQAITLLLADDTRRVALGAAGRERATQYSWQHAAAGLDKHYREILGQPLPEPPLTTSQPQPQLAARQAANTAGNRSSQPAADSAAMLPEPFAFGDRVLFLHAHPDDETLATGALITHLVSAGVACQLLTATRGEAGEIVPGALTTKPAGHTLEEYREAELAGALKELGITAHAYLGTAPARAEGAAARRYRDSGMRWINPGVAGPAADAPADSLTSSDFAAALADVLALITAWQPTKLISYNPQGGYGHPDHVRMHQLTAAASTVSRIPAYQIEHSQDAATHWYELEHTRDTVARALGHHVTQLTVTGNLITHSGGQQEEITTAIGLSPLAPAESGEK</sequence>
<dbReference type="GO" id="GO:0016137">
    <property type="term" value="P:glycoside metabolic process"/>
    <property type="evidence" value="ECO:0007669"/>
    <property type="project" value="UniProtKB-ARBA"/>
</dbReference>
<dbReference type="InterPro" id="IPR024078">
    <property type="entry name" value="LmbE-like_dom_sf"/>
</dbReference>
<keyword evidence="8" id="KW-1185">Reference proteome</keyword>